<dbReference type="AlphaFoldDB" id="C9Y6P5"/>
<accession>C9Y6P5</accession>
<evidence type="ECO:0000313" key="1">
    <source>
        <dbReference type="EMBL" id="CBA26534.1"/>
    </source>
</evidence>
<dbReference type="Pfam" id="PF14559">
    <property type="entry name" value="TPR_19"/>
    <property type="match status" value="1"/>
</dbReference>
<dbReference type="Gene3D" id="1.25.40.10">
    <property type="entry name" value="Tetratricopeptide repeat domain"/>
    <property type="match status" value="1"/>
</dbReference>
<proteinExistence type="predicted"/>
<reference evidence="1" key="1">
    <citation type="journal article" date="2010" name="Nature">
        <title>The Dynamic genome of Hydra.</title>
        <authorList>
            <person name="Chapman J.A."/>
            <person name="Kirkness E.F."/>
            <person name="Simakov O."/>
            <person name="Hampson S.E."/>
            <person name="Mitros T."/>
            <person name="Weinmaier T."/>
            <person name="Rattei T."/>
            <person name="Balasubramanian P.G."/>
            <person name="Borman J."/>
            <person name="Busam D."/>
            <person name="Disbennett K."/>
            <person name="Pfannkoch C."/>
            <person name="Sumin N."/>
            <person name="Sutton G."/>
            <person name="Viswanathan L."/>
            <person name="Walenz B."/>
            <person name="Goodstein D.M."/>
            <person name="Hellsten U."/>
            <person name="Kawashima T."/>
            <person name="Prochnik S.E."/>
            <person name="Putnam N.H."/>
            <person name="Shu S."/>
            <person name="Blumberg B."/>
            <person name="Dana C.E."/>
            <person name="Gee L."/>
            <person name="Kibler D.F."/>
            <person name="Law L."/>
            <person name="Lindgens D."/>
            <person name="Martinez D.E."/>
            <person name="Peng J."/>
            <person name="Wigge P.A."/>
            <person name="Bertulat B."/>
            <person name="Guder C."/>
            <person name="Nakamura Y."/>
            <person name="Ozbek S."/>
            <person name="Watanabe H."/>
            <person name="Khalturin K."/>
            <person name="Hemmrich G."/>
            <person name="Franke A."/>
            <person name="Augustin R."/>
            <person name="Fraune S."/>
            <person name="Hayakawa E."/>
            <person name="Hayakawa S."/>
            <person name="Hirose M."/>
            <person name="Hwang J."/>
            <person name="Ikeo K."/>
            <person name="Nishimiya-Fujisawa C."/>
            <person name="Ogura A."/>
            <person name="Takahashi T."/>
            <person name="Steinmetz P.R."/>
            <person name="Zhang X."/>
            <person name="Aufschnaiter R."/>
            <person name="Eder M.K."/>
            <person name="Gorny A.K."/>
            <person name="Salvenmoser W."/>
            <person name="Heimberg A.M."/>
            <person name="Wheeler B.M."/>
            <person name="Peterson K.J."/>
            <person name="Boettger A."/>
            <person name="Tischler P."/>
            <person name="Wolf A."/>
            <person name="Gojobori T."/>
            <person name="Remington K.A."/>
            <person name="Strausberg R.L."/>
            <person name="Venter J."/>
            <person name="Technau U."/>
            <person name="Hobmayer B."/>
            <person name="Bosch T.C."/>
            <person name="Holstein T.W."/>
            <person name="Fujisawa T."/>
            <person name="Bode H.R."/>
            <person name="David C.N."/>
            <person name="Rokhsar D.S."/>
            <person name="Steele R.E."/>
        </authorList>
    </citation>
    <scope>NUCLEOTIDE SEQUENCE</scope>
</reference>
<protein>
    <submittedName>
        <fullName evidence="1">Uncharacterized protein</fullName>
    </submittedName>
</protein>
<dbReference type="EMBL" id="FN543101">
    <property type="protein sequence ID" value="CBA26534.1"/>
    <property type="molecule type" value="Genomic_DNA"/>
</dbReference>
<sequence>MERVAPAIEKIPNKISFEDRKKANSLLIRSYSFITASQPNEALLLLAQASKLSPYDPDIASSYGYALYLNGQHENAKNTLLLAQQLKPDFAEIYRFLAMTAAALNDRKWAKDSLLNYYKYANHKDIAIGEMRRMLIERSESDSIKLAAKEVLSIVAINK</sequence>
<organism evidence="1">
    <name type="scientific">Curvibacter symbiont subsp. Hydra magnipapillata</name>
    <dbReference type="NCBI Taxonomy" id="667019"/>
    <lineage>
        <taxon>Bacteria</taxon>
        <taxon>Pseudomonadati</taxon>
        <taxon>Pseudomonadota</taxon>
        <taxon>Betaproteobacteria</taxon>
        <taxon>Burkholderiales</taxon>
        <taxon>Comamonadaceae</taxon>
        <taxon>Curvibacter</taxon>
    </lineage>
</organism>
<gene>
    <name evidence="1" type="ORF">Csp_E36220</name>
</gene>
<dbReference type="InterPro" id="IPR011990">
    <property type="entry name" value="TPR-like_helical_dom_sf"/>
</dbReference>
<name>C9Y6P5_CURXX</name>
<dbReference type="SUPFAM" id="SSF48452">
    <property type="entry name" value="TPR-like"/>
    <property type="match status" value="1"/>
</dbReference>